<reference evidence="4 5" key="1">
    <citation type="submission" date="2022-05" db="EMBL/GenBank/DDBJ databases">
        <authorList>
            <consortium name="Genoscope - CEA"/>
            <person name="William W."/>
        </authorList>
    </citation>
    <scope>NUCLEOTIDE SEQUENCE [LARGE SCALE GENOMIC DNA]</scope>
</reference>
<dbReference type="InterPro" id="IPR023347">
    <property type="entry name" value="Lysozyme_dom_sf"/>
</dbReference>
<evidence type="ECO:0000313" key="5">
    <source>
        <dbReference type="Proteomes" id="UP001159405"/>
    </source>
</evidence>
<name>A0ABN8MTV3_9CNID</name>
<sequence length="403" mass="44667">MQMIGKVVVLFILFQALVITSGRLCHFETEISASFWIRKPCVFFFGNETKITKYIGNELRFGEDAGSKGAFRGLKVNLNEFFESPLTLWNKSCDCTEVPCLNEQQLNNLFANSLELVRKEVPTRFRYLPRLCCALQQVLGELVFRLQPEDIAKLTKIALKGINIHNWTTCVTNELRQTEWCKTFKDRCDNLIDRIKRGCDGKPRERRDIDLNMTTVCSSSSCFQDEGSVSSSSVVTLQRISLSSMVSLTAMTSSANSLKKSVQALDTNSSPTCGSQQPSLSSVLFTSSSPGSWSTKSSTAPAESRAFLRELSPSPSLSTYVTPLMAKDHEGGVVTTTFGYKAKTPPFWKFSFSLTSSTVSVSEGSPLASLSASQNTFFKISTDVSRVVDNSVDGQLHDYFFKA</sequence>
<proteinExistence type="predicted"/>
<gene>
    <name evidence="4" type="ORF">PLOB_00016281</name>
</gene>
<feature type="signal peptide" evidence="3">
    <location>
        <begin position="1"/>
        <end position="22"/>
    </location>
</feature>
<keyword evidence="2" id="KW-0081">Bacteriolytic enzyme</keyword>
<dbReference type="EMBL" id="CALNXK010000002">
    <property type="protein sequence ID" value="CAH3034112.1"/>
    <property type="molecule type" value="Genomic_DNA"/>
</dbReference>
<dbReference type="PANTHER" id="PTHR37406">
    <property type="entry name" value="T4-TYPE LYSOZYME 1-RELATED"/>
    <property type="match status" value="1"/>
</dbReference>
<dbReference type="InterPro" id="IPR052619">
    <property type="entry name" value="Phage_lysozyme-like"/>
</dbReference>
<organism evidence="4 5">
    <name type="scientific">Porites lobata</name>
    <dbReference type="NCBI Taxonomy" id="104759"/>
    <lineage>
        <taxon>Eukaryota</taxon>
        <taxon>Metazoa</taxon>
        <taxon>Cnidaria</taxon>
        <taxon>Anthozoa</taxon>
        <taxon>Hexacorallia</taxon>
        <taxon>Scleractinia</taxon>
        <taxon>Fungiina</taxon>
        <taxon>Poritidae</taxon>
        <taxon>Porites</taxon>
    </lineage>
</organism>
<dbReference type="Gene3D" id="1.10.530.40">
    <property type="match status" value="1"/>
</dbReference>
<comment type="caution">
    <text evidence="4">The sequence shown here is derived from an EMBL/GenBank/DDBJ whole genome shotgun (WGS) entry which is preliminary data.</text>
</comment>
<feature type="chain" id="PRO_5045357955" evidence="3">
    <location>
        <begin position="23"/>
        <end position="403"/>
    </location>
</feature>
<evidence type="ECO:0000256" key="1">
    <source>
        <dbReference type="ARBA" id="ARBA00022529"/>
    </source>
</evidence>
<keyword evidence="5" id="KW-1185">Reference proteome</keyword>
<evidence type="ECO:0000313" key="4">
    <source>
        <dbReference type="EMBL" id="CAH3034112.1"/>
    </source>
</evidence>
<protein>
    <submittedName>
        <fullName evidence="4">Uncharacterized protein</fullName>
    </submittedName>
</protein>
<dbReference type="PANTHER" id="PTHR37406:SF1">
    <property type="entry name" value="T4-TYPE LYSOZYME 1-RELATED"/>
    <property type="match status" value="1"/>
</dbReference>
<keyword evidence="3" id="KW-0732">Signal</keyword>
<accession>A0ABN8MTV3</accession>
<evidence type="ECO:0000256" key="3">
    <source>
        <dbReference type="SAM" id="SignalP"/>
    </source>
</evidence>
<dbReference type="Proteomes" id="UP001159405">
    <property type="component" value="Unassembled WGS sequence"/>
</dbReference>
<keyword evidence="1" id="KW-0929">Antimicrobial</keyword>
<evidence type="ECO:0000256" key="2">
    <source>
        <dbReference type="ARBA" id="ARBA00022638"/>
    </source>
</evidence>